<organism evidence="2 3">
    <name type="scientific">Tritrichomonas foetus</name>
    <dbReference type="NCBI Taxonomy" id="1144522"/>
    <lineage>
        <taxon>Eukaryota</taxon>
        <taxon>Metamonada</taxon>
        <taxon>Parabasalia</taxon>
        <taxon>Tritrichomonadida</taxon>
        <taxon>Tritrichomonadidae</taxon>
        <taxon>Tritrichomonas</taxon>
    </lineage>
</organism>
<feature type="compositionally biased region" description="Polar residues" evidence="1">
    <location>
        <begin position="142"/>
        <end position="172"/>
    </location>
</feature>
<dbReference type="SUPFAM" id="SSF117281">
    <property type="entry name" value="Kelch motif"/>
    <property type="match status" value="1"/>
</dbReference>
<proteinExistence type="predicted"/>
<dbReference type="Gene3D" id="2.120.10.80">
    <property type="entry name" value="Kelch-type beta propeller"/>
    <property type="match status" value="1"/>
</dbReference>
<comment type="caution">
    <text evidence="2">The sequence shown here is derived from an EMBL/GenBank/DDBJ whole genome shotgun (WGS) entry which is preliminary data.</text>
</comment>
<name>A0A1J4J104_9EUKA</name>
<dbReference type="Pfam" id="PF24681">
    <property type="entry name" value="Kelch_KLHDC2_KLHL20_DRC7"/>
    <property type="match status" value="1"/>
</dbReference>
<dbReference type="RefSeq" id="XP_068346345.1">
    <property type="nucleotide sequence ID" value="XM_068513250.1"/>
</dbReference>
<gene>
    <name evidence="2" type="ORF">TRFO_40513</name>
</gene>
<evidence type="ECO:0000313" key="2">
    <source>
        <dbReference type="EMBL" id="OHS93208.1"/>
    </source>
</evidence>
<sequence>MSDEVSRLFQIFPFPEDSTIVCADSFVNNGKIHIIGGYNFVDLMNRKYNLTAAQYDSLVGKHLILEYNGNLTYKSHELPYSRLIAPSCIYCEETHSAFIFGGLHEQTGKSEDPNAIFISNLLIIHKFMNDQKRSENIHSTDRQINSQKTSPSQNVHFSQRNSQKSFQRNDQINSQKNITKNDIFIGENIIDFNDEINDHIITIVPAVGVVNPLGRFFHCAAWDSDHQCMWVFGGGTTINTKRSRFNELWQFSVLSQHWTLANFPKKISPRWGSSMVYYNNKLYVFGGTHEHSQARNLSTALHIFDTTNPQNVTFSSIKVPSELTNCYLGCKLILIKHPILGPQIVFTGGCVDSIHKSLGFSADLIVAQEKMELNSLMLVRFDIQQKKFTILNTPEEIPNVSYHSLALLDDGLFLIGGLNHSRDRRAFCRSIIRISIFDLMLPGYTELTNQIIYPDISVNDQSNDSVNHPAEIPEIYQTNFPIDSHTSFQINFTPISEGLEEILSAIVENELIEGSLDEQTTYFKQLFKTHQVNPYPISEFYMFVNVCISKNVFKARFQLDESELLNIPKHYKYDLVYYLYTGLLKPKKSQFIDFKSFLTFFKICYHARLYRLMWLEFCIHAKHLLANEILTLCVLTLDDTENLPLLENPNMTILKYALFRIMKESRNSFPFEILSEIPNSDLISDYFLPFLDDSLSFQDSVDDFLCLEVPQIPKSTLAFDLVFLYNPQVVHCKDFEIRYNVNNTKHDLSKLSNFSSIVVASVVQLNPFLLFHHGDDIVTDHVIQSFYVFNLEEQKLSKSKIETFYRPIFESIVNISRQDDTFYSRLFPLFREIKHTSLLSLLIEIFGISSPSYFIDRTGARTKMNWNYLQTKYKFTFLKFDIDPNAIFSIVLIMYLNESPEKIPRFNNDDELMKALIVVCGEYPLLFHTDTHRACAEFIKKTLLRKGKVHPSFAYEHSLRLFRLNILDDIFDISEPNKWISEIISQSDFVIDKEFGKWLLKASVELKTTWLL</sequence>
<dbReference type="PANTHER" id="PTHR23244:SF471">
    <property type="entry name" value="GUANINE NUCLEOTIDE-BINDING PROTEIN SUBUNIT BETA 1-RELATED"/>
    <property type="match status" value="1"/>
</dbReference>
<reference evidence="2" key="1">
    <citation type="submission" date="2016-10" db="EMBL/GenBank/DDBJ databases">
        <authorList>
            <person name="Benchimol M."/>
            <person name="Almeida L.G."/>
            <person name="Vasconcelos A.T."/>
            <person name="Perreira-Neves A."/>
            <person name="Rosa I.A."/>
            <person name="Tasca T."/>
            <person name="Bogo M.R."/>
            <person name="de Souza W."/>
        </authorList>
    </citation>
    <scope>NUCLEOTIDE SEQUENCE [LARGE SCALE GENOMIC DNA]</scope>
    <source>
        <strain evidence="2">K</strain>
    </source>
</reference>
<protein>
    <submittedName>
        <fullName evidence="2">Uncharacterized protein</fullName>
    </submittedName>
</protein>
<dbReference type="OrthoDB" id="4447at2759"/>
<dbReference type="GeneID" id="94847954"/>
<evidence type="ECO:0000256" key="1">
    <source>
        <dbReference type="SAM" id="MobiDB-lite"/>
    </source>
</evidence>
<feature type="region of interest" description="Disordered" evidence="1">
    <location>
        <begin position="135"/>
        <end position="172"/>
    </location>
</feature>
<evidence type="ECO:0000313" key="3">
    <source>
        <dbReference type="Proteomes" id="UP000179807"/>
    </source>
</evidence>
<dbReference type="Proteomes" id="UP000179807">
    <property type="component" value="Unassembled WGS sequence"/>
</dbReference>
<accession>A0A1J4J104</accession>
<dbReference type="AlphaFoldDB" id="A0A1J4J104"/>
<dbReference type="VEuPathDB" id="TrichDB:TRFO_40513"/>
<dbReference type="PANTHER" id="PTHR23244">
    <property type="entry name" value="KELCH REPEAT DOMAIN"/>
    <property type="match status" value="1"/>
</dbReference>
<dbReference type="EMBL" id="MLAK01001425">
    <property type="protein sequence ID" value="OHS93208.1"/>
    <property type="molecule type" value="Genomic_DNA"/>
</dbReference>
<keyword evidence="3" id="KW-1185">Reference proteome</keyword>
<dbReference type="InterPro" id="IPR015915">
    <property type="entry name" value="Kelch-typ_b-propeller"/>
</dbReference>